<dbReference type="EMBL" id="JAPTSV010000011">
    <property type="protein sequence ID" value="KAJ1522547.1"/>
    <property type="molecule type" value="Genomic_DNA"/>
</dbReference>
<accession>A0AAV7XFJ2</accession>
<feature type="compositionally biased region" description="Pro residues" evidence="1">
    <location>
        <begin position="368"/>
        <end position="377"/>
    </location>
</feature>
<feature type="region of interest" description="Disordered" evidence="1">
    <location>
        <begin position="200"/>
        <end position="435"/>
    </location>
</feature>
<dbReference type="Proteomes" id="UP001075354">
    <property type="component" value="Chromosome 11"/>
</dbReference>
<comment type="caution">
    <text evidence="2">The sequence shown here is derived from an EMBL/GenBank/DDBJ whole genome shotgun (WGS) entry which is preliminary data.</text>
</comment>
<feature type="region of interest" description="Disordered" evidence="1">
    <location>
        <begin position="147"/>
        <end position="166"/>
    </location>
</feature>
<keyword evidence="3" id="KW-1185">Reference proteome</keyword>
<name>A0AAV7XFJ2_9NEOP</name>
<evidence type="ECO:0000313" key="3">
    <source>
        <dbReference type="Proteomes" id="UP001075354"/>
    </source>
</evidence>
<sequence length="435" mass="45456">MEDTDDDSEPPVPFEASTAAGLHSGNALFDHTTAVFAGGPDSGHVEAATNQLLADDGPSSPPPQEKPDPFRGFTSSSFIDFMRAYSSTGRHPHSGGGPAGGGRPPSKLVQGQVYYIPSETPGGEPVPAVIMPLSRLRELHAALPSAKKPVYDLPPSSSASEGGAEAPFKSSIFSESPFKSSVFSDSPFKSSFADGPFKSPSFSDAPFKTSESPFSSPDAPFKGPSFGGGPPPSKYRPSAPFGKGPKDGFFKAGGGPSSVFPRPHHAGGFPPKPHSLRFGGGGGGGGTGGSSVKITKSVPVYEEHSKLNPQGQQSAAAAATANEPSPALQWPPKETVDVQTYLMPIEQFDSLQSSGPPGPQSPSHHGPPRGPPRGPPPPHHREVRRPVGPHPHRPVRAHQDPGHHHQQHQQHQQHGQLEPGAFAVSSSYRVRPSNG</sequence>
<feature type="compositionally biased region" description="Polar residues" evidence="1">
    <location>
        <begin position="424"/>
        <end position="435"/>
    </location>
</feature>
<gene>
    <name evidence="2" type="ORF">ONE63_001733</name>
</gene>
<feature type="compositionally biased region" description="Low complexity" evidence="1">
    <location>
        <begin position="154"/>
        <end position="166"/>
    </location>
</feature>
<dbReference type="AlphaFoldDB" id="A0AAV7XFJ2"/>
<evidence type="ECO:0000256" key="1">
    <source>
        <dbReference type="SAM" id="MobiDB-lite"/>
    </source>
</evidence>
<proteinExistence type="predicted"/>
<feature type="compositionally biased region" description="Gly residues" evidence="1">
    <location>
        <begin position="278"/>
        <end position="289"/>
    </location>
</feature>
<protein>
    <submittedName>
        <fullName evidence="2">Uncharacterized protein</fullName>
    </submittedName>
</protein>
<reference evidence="2" key="1">
    <citation type="submission" date="2022-12" db="EMBL/GenBank/DDBJ databases">
        <title>Chromosome-level genome assembly of the bean flower thrips Megalurothrips usitatus.</title>
        <authorList>
            <person name="Ma L."/>
            <person name="Liu Q."/>
            <person name="Li H."/>
            <person name="Cai W."/>
        </authorList>
    </citation>
    <scope>NUCLEOTIDE SEQUENCE</scope>
    <source>
        <strain evidence="2">Cailab_2022a</strain>
    </source>
</reference>
<organism evidence="2 3">
    <name type="scientific">Megalurothrips usitatus</name>
    <name type="common">bean blossom thrips</name>
    <dbReference type="NCBI Taxonomy" id="439358"/>
    <lineage>
        <taxon>Eukaryota</taxon>
        <taxon>Metazoa</taxon>
        <taxon>Ecdysozoa</taxon>
        <taxon>Arthropoda</taxon>
        <taxon>Hexapoda</taxon>
        <taxon>Insecta</taxon>
        <taxon>Pterygota</taxon>
        <taxon>Neoptera</taxon>
        <taxon>Paraneoptera</taxon>
        <taxon>Thysanoptera</taxon>
        <taxon>Terebrantia</taxon>
        <taxon>Thripoidea</taxon>
        <taxon>Thripidae</taxon>
        <taxon>Megalurothrips</taxon>
    </lineage>
</organism>
<feature type="region of interest" description="Disordered" evidence="1">
    <location>
        <begin position="37"/>
        <end position="108"/>
    </location>
</feature>
<feature type="compositionally biased region" description="Gly residues" evidence="1">
    <location>
        <begin position="94"/>
        <end position="103"/>
    </location>
</feature>
<evidence type="ECO:0000313" key="2">
    <source>
        <dbReference type="EMBL" id="KAJ1522547.1"/>
    </source>
</evidence>